<organism evidence="1 2">
    <name type="scientific">Camellia lanceoleosa</name>
    <dbReference type="NCBI Taxonomy" id="1840588"/>
    <lineage>
        <taxon>Eukaryota</taxon>
        <taxon>Viridiplantae</taxon>
        <taxon>Streptophyta</taxon>
        <taxon>Embryophyta</taxon>
        <taxon>Tracheophyta</taxon>
        <taxon>Spermatophyta</taxon>
        <taxon>Magnoliopsida</taxon>
        <taxon>eudicotyledons</taxon>
        <taxon>Gunneridae</taxon>
        <taxon>Pentapetalae</taxon>
        <taxon>asterids</taxon>
        <taxon>Ericales</taxon>
        <taxon>Theaceae</taxon>
        <taxon>Camellia</taxon>
    </lineage>
</organism>
<comment type="caution">
    <text evidence="1">The sequence shown here is derived from an EMBL/GenBank/DDBJ whole genome shotgun (WGS) entry which is preliminary data.</text>
</comment>
<accession>A0ACC0F3Z6</accession>
<dbReference type="Proteomes" id="UP001060215">
    <property type="component" value="Chromosome 11"/>
</dbReference>
<dbReference type="EMBL" id="CM045768">
    <property type="protein sequence ID" value="KAI7983189.1"/>
    <property type="molecule type" value="Genomic_DNA"/>
</dbReference>
<keyword evidence="2" id="KW-1185">Reference proteome</keyword>
<protein>
    <submittedName>
        <fullName evidence="1">B3 domain-containing transcription repressor VAL1</fullName>
    </submittedName>
</protein>
<sequence length="648" mass="72057">MSHHVGCRSAYENLLYCETFHLEESGWRECRLCRKRIHCGCIASKYLYDYLDFGGIGCISCTKSLETRSIRPIQIPNNDISHGFGPFTANNIGDLQSSYVEHRIGGIRLDKEKFTQLSKSMNGNELKEIVFPNGEVHAGFSDLIRRSVGSSIFSIPKNNRPILGEKEMYKSLAQPSTNLIFSNPLETPYFVLPSLGGAVEGSEQNKVPPVKQGKKTRLILPKPPKTGLTVGSDANRGMVSQTRVLRLPDEGRGCNQLLPRYWPRVTDEELQQISGDLNSTVVPLFEKVLSASDASRIGRVVLPKACAEDMKGKEWTFQFRFWPNNKSRMYVLEGINPCIQNMELQAGDIVTFSRIDPGEKLVIAFRKALNFINLQVKHHRHHFGCSSLISGSTSLGLASSSTSSIGRTNEDSLQRPMLLPGKKRARNIGSKNKRLLMHGEDAMELRLTWEEAQELLRPPPSAKPTIVMIEDQEFQEYDDPPVFGKSTIFTSRASGEQEQWAQCDSCSKWRMLPVDVLIPPKWACLDNIWDPSRCSCSAPDEMNPQELESLLSVGNDFKKLRIIESTKVDKEHEPSGLNALANAAVLEDIANDLGEPSAGTTTKHPCDHSGCSCIVCIQLPSGKGKHNSTCTCNACFSLKCPFKTFTSG</sequence>
<reference evidence="1 2" key="1">
    <citation type="journal article" date="2022" name="Plant J.">
        <title>Chromosome-level genome of Camellia lanceoleosa provides a valuable resource for understanding genome evolution and self-incompatibility.</title>
        <authorList>
            <person name="Gong W."/>
            <person name="Xiao S."/>
            <person name="Wang L."/>
            <person name="Liao Z."/>
            <person name="Chang Y."/>
            <person name="Mo W."/>
            <person name="Hu G."/>
            <person name="Li W."/>
            <person name="Zhao G."/>
            <person name="Zhu H."/>
            <person name="Hu X."/>
            <person name="Ji K."/>
            <person name="Xiang X."/>
            <person name="Song Q."/>
            <person name="Yuan D."/>
            <person name="Jin S."/>
            <person name="Zhang L."/>
        </authorList>
    </citation>
    <scope>NUCLEOTIDE SEQUENCE [LARGE SCALE GENOMIC DNA]</scope>
    <source>
        <strain evidence="1">SQ_2022a</strain>
    </source>
</reference>
<gene>
    <name evidence="1" type="ORF">LOK49_LG15G01078</name>
</gene>
<evidence type="ECO:0000313" key="1">
    <source>
        <dbReference type="EMBL" id="KAI7983189.1"/>
    </source>
</evidence>
<proteinExistence type="predicted"/>
<evidence type="ECO:0000313" key="2">
    <source>
        <dbReference type="Proteomes" id="UP001060215"/>
    </source>
</evidence>
<name>A0ACC0F3Z6_9ERIC</name>